<comment type="caution">
    <text evidence="2">The sequence shown here is derived from an EMBL/GenBank/DDBJ whole genome shotgun (WGS) entry which is preliminary data.</text>
</comment>
<protein>
    <submittedName>
        <fullName evidence="2">Uncharacterized protein</fullName>
    </submittedName>
</protein>
<name>A0A482VNQ2_ASBVE</name>
<sequence length="76" mass="8505">MLLLQTQRPTTISSHGTPAPKHHHSTTTGVSVTITADTFYHRSLANYCNDRLIVYIHIYAQHEKKAGAFLQFPGGR</sequence>
<evidence type="ECO:0000256" key="1">
    <source>
        <dbReference type="SAM" id="MobiDB-lite"/>
    </source>
</evidence>
<accession>A0A482VNQ2</accession>
<keyword evidence="3" id="KW-1185">Reference proteome</keyword>
<evidence type="ECO:0000313" key="2">
    <source>
        <dbReference type="EMBL" id="RZC34354.1"/>
    </source>
</evidence>
<organism evidence="2 3">
    <name type="scientific">Asbolus verrucosus</name>
    <name type="common">Desert ironclad beetle</name>
    <dbReference type="NCBI Taxonomy" id="1661398"/>
    <lineage>
        <taxon>Eukaryota</taxon>
        <taxon>Metazoa</taxon>
        <taxon>Ecdysozoa</taxon>
        <taxon>Arthropoda</taxon>
        <taxon>Hexapoda</taxon>
        <taxon>Insecta</taxon>
        <taxon>Pterygota</taxon>
        <taxon>Neoptera</taxon>
        <taxon>Endopterygota</taxon>
        <taxon>Coleoptera</taxon>
        <taxon>Polyphaga</taxon>
        <taxon>Cucujiformia</taxon>
        <taxon>Tenebrionidae</taxon>
        <taxon>Pimeliinae</taxon>
        <taxon>Asbolus</taxon>
    </lineage>
</organism>
<dbReference type="EMBL" id="QDEB01080779">
    <property type="protein sequence ID" value="RZC34354.1"/>
    <property type="molecule type" value="Genomic_DNA"/>
</dbReference>
<evidence type="ECO:0000313" key="3">
    <source>
        <dbReference type="Proteomes" id="UP000292052"/>
    </source>
</evidence>
<feature type="non-terminal residue" evidence="2">
    <location>
        <position position="76"/>
    </location>
</feature>
<feature type="region of interest" description="Disordered" evidence="1">
    <location>
        <begin position="1"/>
        <end position="28"/>
    </location>
</feature>
<reference evidence="2" key="1">
    <citation type="submission" date="2017-03" db="EMBL/GenBank/DDBJ databases">
        <title>Genome of the blue death feigning beetle - Asbolus verrucosus.</title>
        <authorList>
            <person name="Rider S.D."/>
        </authorList>
    </citation>
    <scope>NUCLEOTIDE SEQUENCE [LARGE SCALE GENOMIC DNA]</scope>
    <source>
        <strain evidence="2">Butters</strain>
        <tissue evidence="2">Head and leg muscle</tissue>
    </source>
</reference>
<dbReference type="Proteomes" id="UP000292052">
    <property type="component" value="Unassembled WGS sequence"/>
</dbReference>
<dbReference type="AlphaFoldDB" id="A0A482VNQ2"/>
<feature type="compositionally biased region" description="Polar residues" evidence="1">
    <location>
        <begin position="1"/>
        <end position="16"/>
    </location>
</feature>
<gene>
    <name evidence="2" type="ORF">BDFB_002954</name>
</gene>
<proteinExistence type="predicted"/>